<evidence type="ECO:0000313" key="2">
    <source>
        <dbReference type="Proteomes" id="UP000263928"/>
    </source>
</evidence>
<reference evidence="2" key="1">
    <citation type="submission" date="2018-08" db="EMBL/GenBank/DDBJ databases">
        <authorList>
            <person name="Hornung B."/>
        </authorList>
    </citation>
    <scope>NUCLEOTIDE SEQUENCE [LARGE SCALE GENOMIC DNA]</scope>
</reference>
<dbReference type="EMBL" id="UNQJ01000001">
    <property type="protein sequence ID" value="SYZ32238.1"/>
    <property type="molecule type" value="Genomic_DNA"/>
</dbReference>
<organism evidence="1 2">
    <name type="scientific">Propionibacterium australiense</name>
    <dbReference type="NCBI Taxonomy" id="119981"/>
    <lineage>
        <taxon>Bacteria</taxon>
        <taxon>Bacillati</taxon>
        <taxon>Actinomycetota</taxon>
        <taxon>Actinomycetes</taxon>
        <taxon>Propionibacteriales</taxon>
        <taxon>Propionibacteriaceae</taxon>
        <taxon>Propionibacterium</taxon>
    </lineage>
</organism>
<sequence length="55" mass="6077">MIVNRWKILIIPGEPAMCPPRGWEQAGRLCTEITHDLPRGFIPAPGAVASVPERQ</sequence>
<dbReference type="AlphaFoldDB" id="A0A383S2I8"/>
<dbReference type="Proteomes" id="UP000263928">
    <property type="component" value="Unassembled WGS sequence"/>
</dbReference>
<accession>A0A383S2I8</accession>
<proteinExistence type="predicted"/>
<gene>
    <name evidence="1" type="ORF">PROPAUS_0113</name>
</gene>
<evidence type="ECO:0000313" key="1">
    <source>
        <dbReference type="EMBL" id="SYZ32238.1"/>
    </source>
</evidence>
<protein>
    <submittedName>
        <fullName evidence="1">Uncharacterized protein</fullName>
    </submittedName>
</protein>
<name>A0A383S2I8_9ACTN</name>
<keyword evidence="2" id="KW-1185">Reference proteome</keyword>